<name>A0A7X0FNZ6_9MICO</name>
<dbReference type="PANTHER" id="PTHR43214">
    <property type="entry name" value="TWO-COMPONENT RESPONSE REGULATOR"/>
    <property type="match status" value="1"/>
</dbReference>
<evidence type="ECO:0000259" key="7">
    <source>
        <dbReference type="PROSITE" id="PS50110"/>
    </source>
</evidence>
<reference evidence="8 9" key="1">
    <citation type="submission" date="2020-08" db="EMBL/GenBank/DDBJ databases">
        <title>Sequencing the genomes of 1000 actinobacteria strains.</title>
        <authorList>
            <person name="Klenk H.-P."/>
        </authorList>
    </citation>
    <scope>NUCLEOTIDE SEQUENCE [LARGE SCALE GENOMIC DNA]</scope>
    <source>
        <strain evidence="8 9">DSM 12511</strain>
    </source>
</reference>
<dbReference type="GO" id="GO:0006355">
    <property type="term" value="P:regulation of DNA-templated transcription"/>
    <property type="evidence" value="ECO:0007669"/>
    <property type="project" value="InterPro"/>
</dbReference>
<dbReference type="Pfam" id="PF00196">
    <property type="entry name" value="GerE"/>
    <property type="match status" value="1"/>
</dbReference>
<dbReference type="InterPro" id="IPR001789">
    <property type="entry name" value="Sig_transdc_resp-reg_receiver"/>
</dbReference>
<evidence type="ECO:0000256" key="3">
    <source>
        <dbReference type="ARBA" id="ARBA00023125"/>
    </source>
</evidence>
<dbReference type="PROSITE" id="PS50110">
    <property type="entry name" value="RESPONSE_REGULATORY"/>
    <property type="match status" value="1"/>
</dbReference>
<evidence type="ECO:0000313" key="8">
    <source>
        <dbReference type="EMBL" id="MBB6390535.1"/>
    </source>
</evidence>
<dbReference type="PRINTS" id="PR00038">
    <property type="entry name" value="HTHLUXR"/>
</dbReference>
<evidence type="ECO:0000256" key="2">
    <source>
        <dbReference type="ARBA" id="ARBA00023015"/>
    </source>
</evidence>
<sequence>MIRVLIVDDQPLIRAALRDLITNHPALELVAEADDGIGAVAAAKRLHPDVVLMDIQMPTMDGIEATRTITAAPIEAKVLILTTFEEPQNVLAAVDAGASGFIGKSAPARQLADAIVAVHAGDLSMSSRAIEALVAAAQGRVSAPDGESAFDALTPRERELVILTAEGLSDDDIATSLSISRQTAKTHINRAMVKLHVGTRAQLVALAYRAHLVHAPR</sequence>
<accession>A0A7X0FNZ6</accession>
<dbReference type="CDD" id="cd06170">
    <property type="entry name" value="LuxR_C_like"/>
    <property type="match status" value="1"/>
</dbReference>
<feature type="domain" description="HTH luxR-type" evidence="6">
    <location>
        <begin position="146"/>
        <end position="211"/>
    </location>
</feature>
<evidence type="ECO:0000256" key="5">
    <source>
        <dbReference type="PROSITE-ProRule" id="PRU00169"/>
    </source>
</evidence>
<dbReference type="GO" id="GO:0000160">
    <property type="term" value="P:phosphorelay signal transduction system"/>
    <property type="evidence" value="ECO:0007669"/>
    <property type="project" value="InterPro"/>
</dbReference>
<dbReference type="SUPFAM" id="SSF52172">
    <property type="entry name" value="CheY-like"/>
    <property type="match status" value="1"/>
</dbReference>
<dbReference type="PANTHER" id="PTHR43214:SF24">
    <property type="entry name" value="TRANSCRIPTIONAL REGULATORY PROTEIN NARL-RELATED"/>
    <property type="match status" value="1"/>
</dbReference>
<gene>
    <name evidence="8" type="ORF">HD594_000848</name>
</gene>
<feature type="domain" description="Response regulatory" evidence="7">
    <location>
        <begin position="3"/>
        <end position="119"/>
    </location>
</feature>
<keyword evidence="9" id="KW-1185">Reference proteome</keyword>
<dbReference type="Proteomes" id="UP000537775">
    <property type="component" value="Unassembled WGS sequence"/>
</dbReference>
<evidence type="ECO:0000256" key="1">
    <source>
        <dbReference type="ARBA" id="ARBA00022553"/>
    </source>
</evidence>
<dbReference type="InterPro" id="IPR039420">
    <property type="entry name" value="WalR-like"/>
</dbReference>
<dbReference type="RefSeq" id="WP_184749777.1">
    <property type="nucleotide sequence ID" value="NZ_BAAAJR010000003.1"/>
</dbReference>
<comment type="caution">
    <text evidence="8">The sequence shown here is derived from an EMBL/GenBank/DDBJ whole genome shotgun (WGS) entry which is preliminary data.</text>
</comment>
<evidence type="ECO:0000256" key="4">
    <source>
        <dbReference type="ARBA" id="ARBA00023163"/>
    </source>
</evidence>
<keyword evidence="2" id="KW-0805">Transcription regulation</keyword>
<dbReference type="SUPFAM" id="SSF46894">
    <property type="entry name" value="C-terminal effector domain of the bipartite response regulators"/>
    <property type="match status" value="1"/>
</dbReference>
<dbReference type="InterPro" id="IPR000792">
    <property type="entry name" value="Tscrpt_reg_LuxR_C"/>
</dbReference>
<keyword evidence="4" id="KW-0804">Transcription</keyword>
<feature type="modified residue" description="4-aspartylphosphate" evidence="5">
    <location>
        <position position="54"/>
    </location>
</feature>
<evidence type="ECO:0000313" key="9">
    <source>
        <dbReference type="Proteomes" id="UP000537775"/>
    </source>
</evidence>
<dbReference type="EMBL" id="JACHML010000001">
    <property type="protein sequence ID" value="MBB6390535.1"/>
    <property type="molecule type" value="Genomic_DNA"/>
</dbReference>
<dbReference type="CDD" id="cd17535">
    <property type="entry name" value="REC_NarL-like"/>
    <property type="match status" value="1"/>
</dbReference>
<organism evidence="8 9">
    <name type="scientific">Microbacterium thalassium</name>
    <dbReference type="NCBI Taxonomy" id="362649"/>
    <lineage>
        <taxon>Bacteria</taxon>
        <taxon>Bacillati</taxon>
        <taxon>Actinomycetota</taxon>
        <taxon>Actinomycetes</taxon>
        <taxon>Micrococcales</taxon>
        <taxon>Microbacteriaceae</taxon>
        <taxon>Microbacterium</taxon>
    </lineage>
</organism>
<proteinExistence type="predicted"/>
<dbReference type="SMART" id="SM00448">
    <property type="entry name" value="REC"/>
    <property type="match status" value="1"/>
</dbReference>
<dbReference type="Pfam" id="PF00072">
    <property type="entry name" value="Response_reg"/>
    <property type="match status" value="1"/>
</dbReference>
<dbReference type="PROSITE" id="PS50043">
    <property type="entry name" value="HTH_LUXR_2"/>
    <property type="match status" value="1"/>
</dbReference>
<keyword evidence="3 8" id="KW-0238">DNA-binding</keyword>
<protein>
    <submittedName>
        <fullName evidence="8">DNA-binding NarL/FixJ family response regulator</fullName>
    </submittedName>
</protein>
<dbReference type="SMART" id="SM00421">
    <property type="entry name" value="HTH_LUXR"/>
    <property type="match status" value="1"/>
</dbReference>
<dbReference type="InterPro" id="IPR016032">
    <property type="entry name" value="Sig_transdc_resp-reg_C-effctor"/>
</dbReference>
<dbReference type="InterPro" id="IPR011006">
    <property type="entry name" value="CheY-like_superfamily"/>
</dbReference>
<keyword evidence="1 5" id="KW-0597">Phosphoprotein</keyword>
<dbReference type="Gene3D" id="3.40.50.2300">
    <property type="match status" value="1"/>
</dbReference>
<dbReference type="AlphaFoldDB" id="A0A7X0FNZ6"/>
<evidence type="ECO:0000259" key="6">
    <source>
        <dbReference type="PROSITE" id="PS50043"/>
    </source>
</evidence>
<dbReference type="InterPro" id="IPR058245">
    <property type="entry name" value="NreC/VraR/RcsB-like_REC"/>
</dbReference>
<dbReference type="GO" id="GO:0003677">
    <property type="term" value="F:DNA binding"/>
    <property type="evidence" value="ECO:0007669"/>
    <property type="project" value="UniProtKB-KW"/>
</dbReference>